<dbReference type="InterPro" id="IPR020308">
    <property type="entry name" value="Uncharacterised_Ynq1"/>
</dbReference>
<evidence type="ECO:0000313" key="3">
    <source>
        <dbReference type="Proteomes" id="UP000756530"/>
    </source>
</evidence>
<comment type="caution">
    <text evidence="2">The sequence shown here is derived from an EMBL/GenBank/DDBJ whole genome shotgun (WGS) entry which is preliminary data.</text>
</comment>
<keyword evidence="3" id="KW-1185">Reference proteome</keyword>
<name>A0ABS6T1Y4_9RHOB</name>
<dbReference type="Pfam" id="PF17272">
    <property type="entry name" value="DUF5337"/>
    <property type="match status" value="1"/>
</dbReference>
<proteinExistence type="predicted"/>
<dbReference type="Proteomes" id="UP000756530">
    <property type="component" value="Unassembled WGS sequence"/>
</dbReference>
<sequence length="75" mass="7899">MTSDEAQKARARQGRLATIVIIASALVSVGGTWIGEQLGWSNRTLGLIGLVAMGGFAFGLVVAIRIWLSGRKDEG</sequence>
<dbReference type="EMBL" id="JAHUZE010000002">
    <property type="protein sequence ID" value="MBV7379109.1"/>
    <property type="molecule type" value="Genomic_DNA"/>
</dbReference>
<keyword evidence="1" id="KW-0812">Transmembrane</keyword>
<keyword evidence="1" id="KW-1133">Transmembrane helix</keyword>
<feature type="transmembrane region" description="Helical" evidence="1">
    <location>
        <begin position="16"/>
        <end position="35"/>
    </location>
</feature>
<gene>
    <name evidence="2" type="ORF">KJP28_09220</name>
</gene>
<protein>
    <submittedName>
        <fullName evidence="2">DUF5337 domain-containing protein</fullName>
    </submittedName>
</protein>
<feature type="transmembrane region" description="Helical" evidence="1">
    <location>
        <begin position="47"/>
        <end position="68"/>
    </location>
</feature>
<accession>A0ABS6T1Y4</accession>
<evidence type="ECO:0000256" key="1">
    <source>
        <dbReference type="SAM" id="Phobius"/>
    </source>
</evidence>
<reference evidence="2 3" key="1">
    <citation type="submission" date="2021-05" db="EMBL/GenBank/DDBJ databases">
        <title>Culturable bacteria isolated from Daya Bay.</title>
        <authorList>
            <person name="Zheng W."/>
            <person name="Yu S."/>
            <person name="Huang Y."/>
        </authorList>
    </citation>
    <scope>NUCLEOTIDE SEQUENCE [LARGE SCALE GENOMIC DNA]</scope>
    <source>
        <strain evidence="2 3">DP4N28-5</strain>
    </source>
</reference>
<keyword evidence="1" id="KW-0472">Membrane</keyword>
<evidence type="ECO:0000313" key="2">
    <source>
        <dbReference type="EMBL" id="MBV7379109.1"/>
    </source>
</evidence>
<organism evidence="2 3">
    <name type="scientific">Maritimibacter dapengensis</name>
    <dbReference type="NCBI Taxonomy" id="2836868"/>
    <lineage>
        <taxon>Bacteria</taxon>
        <taxon>Pseudomonadati</taxon>
        <taxon>Pseudomonadota</taxon>
        <taxon>Alphaproteobacteria</taxon>
        <taxon>Rhodobacterales</taxon>
        <taxon>Roseobacteraceae</taxon>
        <taxon>Maritimibacter</taxon>
    </lineage>
</organism>
<dbReference type="RefSeq" id="WP_218392260.1">
    <property type="nucleotide sequence ID" value="NZ_JAHUZE010000002.1"/>
</dbReference>